<dbReference type="PRINTS" id="PR00081">
    <property type="entry name" value="GDHRDH"/>
</dbReference>
<name>A0A2P6NKQ3_9EUKA</name>
<comment type="caution">
    <text evidence="3">The sequence shown here is derived from an EMBL/GenBank/DDBJ whole genome shotgun (WGS) entry which is preliminary data.</text>
</comment>
<evidence type="ECO:0000256" key="2">
    <source>
        <dbReference type="ARBA" id="ARBA00023002"/>
    </source>
</evidence>
<dbReference type="OrthoDB" id="9876299at2759"/>
<dbReference type="InParanoid" id="A0A2P6NKQ3"/>
<evidence type="ECO:0000256" key="1">
    <source>
        <dbReference type="ARBA" id="ARBA00022857"/>
    </source>
</evidence>
<dbReference type="GO" id="GO:0005737">
    <property type="term" value="C:cytoplasm"/>
    <property type="evidence" value="ECO:0007669"/>
    <property type="project" value="TreeGrafter"/>
</dbReference>
<keyword evidence="2" id="KW-0560">Oxidoreductase</keyword>
<sequence>MTTTDNNKIWLVTGANRGIGFNLVKNLISRADTIVYAAARDPQKATELQKLATANKNLHIIKITSGSIEDAKNAAAAIEKVIHPFDPLPSSHSLPAIGRPRLRHRQRRHRLSNSRLKDVTLEDVNDHFQVNVVGVLVLFQAVLPLLLKRQTRVFEAISSAVASNTNAALFVPFNNGSYSLSKAALNYLVRRISVEHAEESLIAFTVHPGLVETDMAQDFLDRPEGASWRSYAIKPDDSAKALLAVTDKAKKEYNGKYLNYDGTELPW</sequence>
<dbReference type="InterPro" id="IPR002347">
    <property type="entry name" value="SDR_fam"/>
</dbReference>
<dbReference type="Pfam" id="PF00106">
    <property type="entry name" value="adh_short"/>
    <property type="match status" value="1"/>
</dbReference>
<dbReference type="InterPro" id="IPR051468">
    <property type="entry name" value="Fungal_SecMetab_SDRs"/>
</dbReference>
<keyword evidence="4" id="KW-1185">Reference proteome</keyword>
<proteinExistence type="predicted"/>
<evidence type="ECO:0000313" key="3">
    <source>
        <dbReference type="EMBL" id="PRP84523.1"/>
    </source>
</evidence>
<accession>A0A2P6NKQ3</accession>
<dbReference type="Gene3D" id="3.40.50.720">
    <property type="entry name" value="NAD(P)-binding Rossmann-like Domain"/>
    <property type="match status" value="1"/>
</dbReference>
<keyword evidence="1" id="KW-0521">NADP</keyword>
<evidence type="ECO:0008006" key="5">
    <source>
        <dbReference type="Google" id="ProtNLM"/>
    </source>
</evidence>
<reference evidence="3 4" key="1">
    <citation type="journal article" date="2018" name="Genome Biol. Evol.">
        <title>Multiple Roots of Fruiting Body Formation in Amoebozoa.</title>
        <authorList>
            <person name="Hillmann F."/>
            <person name="Forbes G."/>
            <person name="Novohradska S."/>
            <person name="Ferling I."/>
            <person name="Riege K."/>
            <person name="Groth M."/>
            <person name="Westermann M."/>
            <person name="Marz M."/>
            <person name="Spaller T."/>
            <person name="Winckler T."/>
            <person name="Schaap P."/>
            <person name="Glockner G."/>
        </authorList>
    </citation>
    <scope>NUCLEOTIDE SEQUENCE [LARGE SCALE GENOMIC DNA]</scope>
    <source>
        <strain evidence="3 4">Jena</strain>
    </source>
</reference>
<dbReference type="CDD" id="cd05325">
    <property type="entry name" value="carb_red_sniffer_like_SDR_c"/>
    <property type="match status" value="1"/>
</dbReference>
<dbReference type="InterPro" id="IPR036291">
    <property type="entry name" value="NAD(P)-bd_dom_sf"/>
</dbReference>
<dbReference type="Proteomes" id="UP000241769">
    <property type="component" value="Unassembled WGS sequence"/>
</dbReference>
<dbReference type="EMBL" id="MDYQ01000061">
    <property type="protein sequence ID" value="PRP84523.1"/>
    <property type="molecule type" value="Genomic_DNA"/>
</dbReference>
<evidence type="ECO:0000313" key="4">
    <source>
        <dbReference type="Proteomes" id="UP000241769"/>
    </source>
</evidence>
<dbReference type="GO" id="GO:0016491">
    <property type="term" value="F:oxidoreductase activity"/>
    <property type="evidence" value="ECO:0007669"/>
    <property type="project" value="UniProtKB-KW"/>
</dbReference>
<gene>
    <name evidence="3" type="ORF">PROFUN_05858</name>
</gene>
<protein>
    <recommendedName>
        <fullName evidence="5">NAD(P)-binding protein</fullName>
    </recommendedName>
</protein>
<organism evidence="3 4">
    <name type="scientific">Planoprotostelium fungivorum</name>
    <dbReference type="NCBI Taxonomy" id="1890364"/>
    <lineage>
        <taxon>Eukaryota</taxon>
        <taxon>Amoebozoa</taxon>
        <taxon>Evosea</taxon>
        <taxon>Variosea</taxon>
        <taxon>Cavosteliida</taxon>
        <taxon>Cavosteliaceae</taxon>
        <taxon>Planoprotostelium</taxon>
    </lineage>
</organism>
<dbReference type="PANTHER" id="PTHR43544">
    <property type="entry name" value="SHORT-CHAIN DEHYDROGENASE/REDUCTASE"/>
    <property type="match status" value="1"/>
</dbReference>
<dbReference type="SUPFAM" id="SSF51735">
    <property type="entry name" value="NAD(P)-binding Rossmann-fold domains"/>
    <property type="match status" value="1"/>
</dbReference>
<dbReference type="PANTHER" id="PTHR43544:SF7">
    <property type="entry name" value="NADB-LER2"/>
    <property type="match status" value="1"/>
</dbReference>
<dbReference type="AlphaFoldDB" id="A0A2P6NKQ3"/>